<dbReference type="EMBL" id="SLWQ01000002">
    <property type="protein sequence ID" value="TCO41696.1"/>
    <property type="molecule type" value="Genomic_DNA"/>
</dbReference>
<evidence type="ECO:0000313" key="3">
    <source>
        <dbReference type="EMBL" id="TCO41696.1"/>
    </source>
</evidence>
<evidence type="ECO:0000313" key="4">
    <source>
        <dbReference type="Proteomes" id="UP000294862"/>
    </source>
</evidence>
<feature type="signal peptide" evidence="1">
    <location>
        <begin position="1"/>
        <end position="23"/>
    </location>
</feature>
<dbReference type="SUPFAM" id="SSF51338">
    <property type="entry name" value="Composite domain of metallo-dependent hydrolases"/>
    <property type="match status" value="1"/>
</dbReference>
<dbReference type="Gene3D" id="3.40.50.10910">
    <property type="entry name" value="Amidohydrolase"/>
    <property type="match status" value="1"/>
</dbReference>
<evidence type="ECO:0000259" key="2">
    <source>
        <dbReference type="Pfam" id="PF01979"/>
    </source>
</evidence>
<gene>
    <name evidence="3" type="ORF">EV148_10246</name>
</gene>
<name>A0A4R2IC41_9GAMM</name>
<keyword evidence="3" id="KW-0378">Hydrolase</keyword>
<dbReference type="Gene3D" id="2.30.40.10">
    <property type="entry name" value="Urease, subunit C, domain 1"/>
    <property type="match status" value="1"/>
</dbReference>
<dbReference type="RefSeq" id="WP_158287317.1">
    <property type="nucleotide sequence ID" value="NZ_SLWQ01000002.1"/>
</dbReference>
<dbReference type="PROSITE" id="PS51257">
    <property type="entry name" value="PROKAR_LIPOPROTEIN"/>
    <property type="match status" value="1"/>
</dbReference>
<organism evidence="3 4">
    <name type="scientific">Dokdonella fugitiva</name>
    <dbReference type="NCBI Taxonomy" id="328517"/>
    <lineage>
        <taxon>Bacteria</taxon>
        <taxon>Pseudomonadati</taxon>
        <taxon>Pseudomonadota</taxon>
        <taxon>Gammaproteobacteria</taxon>
        <taxon>Lysobacterales</taxon>
        <taxon>Rhodanobacteraceae</taxon>
        <taxon>Dokdonella</taxon>
    </lineage>
</organism>
<sequence length="468" mass="49843">MHIAARSCVSALLACACFVAARAGTAASVAIVDVTVVDVAGGHDLPHRTVLVDGGRITAILRADGAHLPDGAERIDGRGRWLVPGLVDMHVHLFNTYSHRPPNAWALPLFVANGVTGVREMAANAASIAVLRQWRRETDAGERVAPRVLAAGIAGRAREPADAQAAVAAVAAAGADFVKVFSDVGAAQWQAILDAARARAIPVAGHVPASIALLDAAAQGQRTGEHLMQAYEACSSIEGVLLSERAGLAGEALVATRDAQEGRVLDAFDRATCRRIAHRLAASGQWQVPTLVLAWTEAHRGSAPHADPRWALLRADERERWTRILGEIAAHPDRLAQRRWQVSRAIVATWRRAGVPMMAGTDAPMPEVYPGFSLLDELERLVDAGLTPREALRTATLAPARFLGLEATSGTVAPGRRADLVLLAADPTRDIRNTRRIDAVLLGGRVLRRADLDALLQPPAMAARRTPR</sequence>
<dbReference type="InterPro" id="IPR006680">
    <property type="entry name" value="Amidohydro-rel"/>
</dbReference>
<evidence type="ECO:0000256" key="1">
    <source>
        <dbReference type="SAM" id="SignalP"/>
    </source>
</evidence>
<dbReference type="Gene3D" id="3.30.110.90">
    <property type="entry name" value="Amidohydrolase"/>
    <property type="match status" value="1"/>
</dbReference>
<feature type="chain" id="PRO_5020375054" evidence="1">
    <location>
        <begin position="24"/>
        <end position="468"/>
    </location>
</feature>
<dbReference type="GO" id="GO:0016810">
    <property type="term" value="F:hydrolase activity, acting on carbon-nitrogen (but not peptide) bonds"/>
    <property type="evidence" value="ECO:0007669"/>
    <property type="project" value="InterPro"/>
</dbReference>
<dbReference type="AlphaFoldDB" id="A0A4R2IC41"/>
<dbReference type="Gene3D" id="1.20.58.520">
    <property type="entry name" value="Amidohydrolase"/>
    <property type="match status" value="1"/>
</dbReference>
<dbReference type="Proteomes" id="UP000294862">
    <property type="component" value="Unassembled WGS sequence"/>
</dbReference>
<dbReference type="InterPro" id="IPR051781">
    <property type="entry name" value="Metallo-dep_Hydrolase"/>
</dbReference>
<feature type="domain" description="Amidohydrolase-related" evidence="2">
    <location>
        <begin position="82"/>
        <end position="446"/>
    </location>
</feature>
<dbReference type="OrthoDB" id="6190564at2"/>
<dbReference type="Pfam" id="PF01979">
    <property type="entry name" value="Amidohydro_1"/>
    <property type="match status" value="1"/>
</dbReference>
<keyword evidence="4" id="KW-1185">Reference proteome</keyword>
<dbReference type="InterPro" id="IPR011059">
    <property type="entry name" value="Metal-dep_hydrolase_composite"/>
</dbReference>
<reference evidence="3 4" key="1">
    <citation type="journal article" date="2015" name="Stand. Genomic Sci.">
        <title>Genomic Encyclopedia of Bacterial and Archaeal Type Strains, Phase III: the genomes of soil and plant-associated and newly described type strains.</title>
        <authorList>
            <person name="Whitman W.B."/>
            <person name="Woyke T."/>
            <person name="Klenk H.P."/>
            <person name="Zhou Y."/>
            <person name="Lilburn T.G."/>
            <person name="Beck B.J."/>
            <person name="De Vos P."/>
            <person name="Vandamme P."/>
            <person name="Eisen J.A."/>
            <person name="Garrity G."/>
            <person name="Hugenholtz P."/>
            <person name="Kyrpides N.C."/>
        </authorList>
    </citation>
    <scope>NUCLEOTIDE SEQUENCE [LARGE SCALE GENOMIC DNA]</scope>
    <source>
        <strain evidence="3 4">A3</strain>
    </source>
</reference>
<dbReference type="SUPFAM" id="SSF51556">
    <property type="entry name" value="Metallo-dependent hydrolases"/>
    <property type="match status" value="1"/>
</dbReference>
<dbReference type="PANTHER" id="PTHR43135:SF3">
    <property type="entry name" value="ALPHA-D-RIBOSE 1-METHYLPHOSPHONATE 5-TRIPHOSPHATE DIPHOSPHATASE"/>
    <property type="match status" value="1"/>
</dbReference>
<comment type="caution">
    <text evidence="3">The sequence shown here is derived from an EMBL/GenBank/DDBJ whole genome shotgun (WGS) entry which is preliminary data.</text>
</comment>
<protein>
    <submittedName>
        <fullName evidence="3">Imidazolonepropionase-like amidohydrolase</fullName>
    </submittedName>
</protein>
<keyword evidence="1" id="KW-0732">Signal</keyword>
<accession>A0A4R2IC41</accession>
<dbReference type="PANTHER" id="PTHR43135">
    <property type="entry name" value="ALPHA-D-RIBOSE 1-METHYLPHOSPHONATE 5-TRIPHOSPHATE DIPHOSPHATASE"/>
    <property type="match status" value="1"/>
</dbReference>
<dbReference type="InterPro" id="IPR032466">
    <property type="entry name" value="Metal_Hydrolase"/>
</dbReference>
<proteinExistence type="predicted"/>